<dbReference type="EMBL" id="FOOY01000004">
    <property type="protein sequence ID" value="SFG08527.1"/>
    <property type="molecule type" value="Genomic_DNA"/>
</dbReference>
<evidence type="ECO:0000313" key="3">
    <source>
        <dbReference type="Proteomes" id="UP000198752"/>
    </source>
</evidence>
<feature type="compositionally biased region" description="Basic and acidic residues" evidence="1">
    <location>
        <begin position="28"/>
        <end position="37"/>
    </location>
</feature>
<dbReference type="Proteomes" id="UP000198752">
    <property type="component" value="Unassembled WGS sequence"/>
</dbReference>
<dbReference type="OrthoDB" id="2991414at2"/>
<evidence type="ECO:0000313" key="2">
    <source>
        <dbReference type="EMBL" id="SFG08527.1"/>
    </source>
</evidence>
<sequence length="155" mass="18162">MSFVWIIGLVIWMIFYVAKSVEKQNAQEQKRRQELGRRTNTRPQMPSAKRQITQANRDVNRRAEPIMEQAPTDTHTAENVWMKKYYETKDRMNQSSSQRTVDRSLHPAKASGSENVGNGWKSNQDALRQAFIFSECIGKPRAVQPHHFFDRNRVR</sequence>
<accession>A0A1I2P3K1</accession>
<evidence type="ECO:0000256" key="1">
    <source>
        <dbReference type="SAM" id="MobiDB-lite"/>
    </source>
</evidence>
<feature type="region of interest" description="Disordered" evidence="1">
    <location>
        <begin position="28"/>
        <end position="74"/>
    </location>
</feature>
<dbReference type="STRING" id="269670.SAMN02982927_00611"/>
<name>A0A1I2P3K1_9BACL</name>
<organism evidence="2 3">
    <name type="scientific">Sporolactobacillus nakayamae</name>
    <dbReference type="NCBI Taxonomy" id="269670"/>
    <lineage>
        <taxon>Bacteria</taxon>
        <taxon>Bacillati</taxon>
        <taxon>Bacillota</taxon>
        <taxon>Bacilli</taxon>
        <taxon>Bacillales</taxon>
        <taxon>Sporolactobacillaceae</taxon>
        <taxon>Sporolactobacillus</taxon>
    </lineage>
</organism>
<keyword evidence="3" id="KW-1185">Reference proteome</keyword>
<protein>
    <submittedName>
        <fullName evidence="2">Uncharacterized protein</fullName>
    </submittedName>
</protein>
<gene>
    <name evidence="2" type="ORF">SAMN02982927_00611</name>
</gene>
<dbReference type="RefSeq" id="WP_093669965.1">
    <property type="nucleotide sequence ID" value="NZ_FOOY01000004.1"/>
</dbReference>
<dbReference type="AlphaFoldDB" id="A0A1I2P3K1"/>
<reference evidence="3" key="1">
    <citation type="submission" date="2016-10" db="EMBL/GenBank/DDBJ databases">
        <authorList>
            <person name="Varghese N."/>
            <person name="Submissions S."/>
        </authorList>
    </citation>
    <scope>NUCLEOTIDE SEQUENCE [LARGE SCALE GENOMIC DNA]</scope>
    <source>
        <strain evidence="3">ATCC 700379</strain>
    </source>
</reference>
<feature type="region of interest" description="Disordered" evidence="1">
    <location>
        <begin position="91"/>
        <end position="119"/>
    </location>
</feature>
<proteinExistence type="predicted"/>